<dbReference type="AlphaFoldDB" id="A0A3B0X2I6"/>
<dbReference type="PANTHER" id="PTHR34322">
    <property type="entry name" value="TRANSPOSASE, Y1_TNP DOMAIN-CONTAINING"/>
    <property type="match status" value="1"/>
</dbReference>
<name>A0A3B0X2I6_9ZZZZ</name>
<protein>
    <submittedName>
        <fullName evidence="1">Transposase and inactivated derivatives</fullName>
    </submittedName>
</protein>
<dbReference type="GO" id="GO:0004803">
    <property type="term" value="F:transposase activity"/>
    <property type="evidence" value="ECO:0007669"/>
    <property type="project" value="InterPro"/>
</dbReference>
<gene>
    <name evidence="1" type="ORF">MNBD_GAMMA09-3731</name>
</gene>
<dbReference type="InterPro" id="IPR036515">
    <property type="entry name" value="Transposase_17_sf"/>
</dbReference>
<dbReference type="Gene3D" id="3.30.70.1290">
    <property type="entry name" value="Transposase IS200-like"/>
    <property type="match status" value="1"/>
</dbReference>
<reference evidence="1" key="1">
    <citation type="submission" date="2018-06" db="EMBL/GenBank/DDBJ databases">
        <authorList>
            <person name="Zhirakovskaya E."/>
        </authorList>
    </citation>
    <scope>NUCLEOTIDE SEQUENCE</scope>
</reference>
<dbReference type="PANTHER" id="PTHR34322:SF2">
    <property type="entry name" value="TRANSPOSASE IS200-LIKE DOMAIN-CONTAINING PROTEIN"/>
    <property type="match status" value="1"/>
</dbReference>
<organism evidence="1">
    <name type="scientific">hydrothermal vent metagenome</name>
    <dbReference type="NCBI Taxonomy" id="652676"/>
    <lineage>
        <taxon>unclassified sequences</taxon>
        <taxon>metagenomes</taxon>
        <taxon>ecological metagenomes</taxon>
    </lineage>
</organism>
<dbReference type="EMBL" id="UOFI01000023">
    <property type="protein sequence ID" value="VAW62468.1"/>
    <property type="molecule type" value="Genomic_DNA"/>
</dbReference>
<proteinExistence type="predicted"/>
<sequence length="132" mass="15606">MQSKANRYVRYFNAKHQRTGTVREGRFKSCLIDSERYLFVLYKYIEMNPVKAVLVDKAEDYEWSSYQHNALGISDKLITEHLQYKRLEKETALRCENYKALFDELESSEQAKQITESTMCGVVYGAEKFHKK</sequence>
<dbReference type="GO" id="GO:0003677">
    <property type="term" value="F:DNA binding"/>
    <property type="evidence" value="ECO:0007669"/>
    <property type="project" value="InterPro"/>
</dbReference>
<dbReference type="GO" id="GO:0006313">
    <property type="term" value="P:DNA transposition"/>
    <property type="evidence" value="ECO:0007669"/>
    <property type="project" value="InterPro"/>
</dbReference>
<accession>A0A3B0X2I6</accession>
<dbReference type="SUPFAM" id="SSF143422">
    <property type="entry name" value="Transposase IS200-like"/>
    <property type="match status" value="1"/>
</dbReference>
<evidence type="ECO:0000313" key="1">
    <source>
        <dbReference type="EMBL" id="VAW62468.1"/>
    </source>
</evidence>